<dbReference type="GeneID" id="89337197"/>
<protein>
    <recommendedName>
        <fullName evidence="3">NAD(P)/FAD-dependent oxidoreductase</fullName>
    </recommendedName>
</protein>
<organism evidence="1 2">
    <name type="scientific">Sulfolobus tengchongensis</name>
    <dbReference type="NCBI Taxonomy" id="207809"/>
    <lineage>
        <taxon>Archaea</taxon>
        <taxon>Thermoproteota</taxon>
        <taxon>Thermoprotei</taxon>
        <taxon>Sulfolobales</taxon>
        <taxon>Sulfolobaceae</taxon>
        <taxon>Sulfolobus</taxon>
    </lineage>
</organism>
<dbReference type="SUPFAM" id="SSF51971">
    <property type="entry name" value="Nucleotide-binding domain"/>
    <property type="match status" value="1"/>
</dbReference>
<proteinExistence type="predicted"/>
<reference evidence="1 2" key="1">
    <citation type="submission" date="2024-02" db="EMBL/GenBank/DDBJ databases">
        <title>STSV induces naive adaptation in Sulfolobus.</title>
        <authorList>
            <person name="Xiang X."/>
            <person name="Song M."/>
        </authorList>
    </citation>
    <scope>NUCLEOTIDE SEQUENCE [LARGE SCALE GENOMIC DNA]</scope>
    <source>
        <strain evidence="1 2">RT2</strain>
    </source>
</reference>
<evidence type="ECO:0008006" key="3">
    <source>
        <dbReference type="Google" id="ProtNLM"/>
    </source>
</evidence>
<evidence type="ECO:0000313" key="1">
    <source>
        <dbReference type="EMBL" id="WWQ59886.1"/>
    </source>
</evidence>
<dbReference type="AlphaFoldDB" id="A0AAX4L0C5"/>
<evidence type="ECO:0000313" key="2">
    <source>
        <dbReference type="Proteomes" id="UP001432202"/>
    </source>
</evidence>
<dbReference type="EMBL" id="CP146016">
    <property type="protein sequence ID" value="WWQ59886.1"/>
    <property type="molecule type" value="Genomic_DNA"/>
</dbReference>
<name>A0AAX4L0C5_9CREN</name>
<accession>A0AAX4L0C5</accession>
<gene>
    <name evidence="1" type="ORF">V6M85_10470</name>
</gene>
<dbReference type="Proteomes" id="UP001432202">
    <property type="component" value="Chromosome"/>
</dbReference>
<keyword evidence="2" id="KW-1185">Reference proteome</keyword>
<sequence length="298" mass="34959">MIVVIGSGISGLIIGKKVNANLILEEQPLIGGVLAFDSIFGIEIPYILPITYKPFQLNNFEFKYKEYEINIVYRKYEYFHNKICEFCEELPKWLTFDSVKKIYIIENIPEFIYELSRNMKIVKEYPIRIDENKIITNKGNVYRFSKIYNTGSLKRISRLLGLDTSFLGHISAFTLLILAKRKENNKDWNVYLSGDSAETYAVVIRIDDVIKDFQLYYIYSFLRTNQKNMDIERILVDLKRRQIISPNEIVAFRSRLLSEAILFGHLNEKVPINMINCGRLGEWRNYSIDETILRAQNC</sequence>
<dbReference type="RefSeq" id="WP_338599706.1">
    <property type="nucleotide sequence ID" value="NZ_CP146016.1"/>
</dbReference>